<evidence type="ECO:0000259" key="7">
    <source>
        <dbReference type="Pfam" id="PF03007"/>
    </source>
</evidence>
<evidence type="ECO:0000313" key="9">
    <source>
        <dbReference type="Proteomes" id="UP001408789"/>
    </source>
</evidence>
<comment type="pathway">
    <text evidence="2">Lipid metabolism.</text>
</comment>
<reference evidence="8 9" key="1">
    <citation type="submission" date="2024-04" db="EMBL/GenBank/DDBJ databases">
        <title>The reference genome of an endangered Asteraceae, Deinandra increscens subsp. villosa, native to the Central Coast of California.</title>
        <authorList>
            <person name="Guilliams M."/>
            <person name="Hasenstab-Lehman K."/>
            <person name="Meyer R."/>
            <person name="Mcevoy S."/>
        </authorList>
    </citation>
    <scope>NUCLEOTIDE SEQUENCE [LARGE SCALE GENOMIC DNA]</scope>
    <source>
        <tissue evidence="8">Leaf</tissue>
    </source>
</reference>
<evidence type="ECO:0000256" key="2">
    <source>
        <dbReference type="ARBA" id="ARBA00005189"/>
    </source>
</evidence>
<feature type="domain" description="O-acyltransferase WSD1-like N-terminal" evidence="7">
    <location>
        <begin position="59"/>
        <end position="191"/>
    </location>
</feature>
<dbReference type="Gene3D" id="2.40.50.140">
    <property type="entry name" value="Nucleic acid-binding proteins"/>
    <property type="match status" value="2"/>
</dbReference>
<dbReference type="PANTHER" id="PTHR31650:SF48">
    <property type="entry name" value="O-ACYLTRANSFERASE, WSD1, O-ACYLTRANSFERASE WSD1"/>
    <property type="match status" value="1"/>
</dbReference>
<proteinExistence type="predicted"/>
<dbReference type="InterPro" id="IPR004255">
    <property type="entry name" value="O-acyltransferase_WSD1_N"/>
</dbReference>
<dbReference type="AlphaFoldDB" id="A0AAP0GQG4"/>
<dbReference type="EMBL" id="JBCNJP010000024">
    <property type="protein sequence ID" value="KAK9056654.1"/>
    <property type="molecule type" value="Genomic_DNA"/>
</dbReference>
<name>A0AAP0GQG4_9ASTR</name>
<organism evidence="8 9">
    <name type="scientific">Deinandra increscens subsp. villosa</name>
    <dbReference type="NCBI Taxonomy" id="3103831"/>
    <lineage>
        <taxon>Eukaryota</taxon>
        <taxon>Viridiplantae</taxon>
        <taxon>Streptophyta</taxon>
        <taxon>Embryophyta</taxon>
        <taxon>Tracheophyta</taxon>
        <taxon>Spermatophyta</taxon>
        <taxon>Magnoliopsida</taxon>
        <taxon>eudicotyledons</taxon>
        <taxon>Gunneridae</taxon>
        <taxon>Pentapetalae</taxon>
        <taxon>asterids</taxon>
        <taxon>campanulids</taxon>
        <taxon>Asterales</taxon>
        <taxon>Asteraceae</taxon>
        <taxon>Asteroideae</taxon>
        <taxon>Heliantheae alliance</taxon>
        <taxon>Madieae</taxon>
        <taxon>Madiinae</taxon>
        <taxon>Deinandra</taxon>
    </lineage>
</organism>
<comment type="catalytic activity">
    <reaction evidence="6">
        <text>an acyl-CoA + a 1,2-diacyl-sn-glycerol = a triacyl-sn-glycerol + CoA</text>
        <dbReference type="Rhea" id="RHEA:10868"/>
        <dbReference type="ChEBI" id="CHEBI:17815"/>
        <dbReference type="ChEBI" id="CHEBI:57287"/>
        <dbReference type="ChEBI" id="CHEBI:58342"/>
        <dbReference type="ChEBI" id="CHEBI:64615"/>
        <dbReference type="EC" id="2.3.1.20"/>
    </reaction>
</comment>
<evidence type="ECO:0000313" key="8">
    <source>
        <dbReference type="EMBL" id="KAK9056654.1"/>
    </source>
</evidence>
<dbReference type="InterPro" id="IPR045034">
    <property type="entry name" value="O-acyltransferase_WSD1-like"/>
</dbReference>
<accession>A0AAP0GQG4</accession>
<keyword evidence="5" id="KW-0012">Acyltransferase</keyword>
<protein>
    <recommendedName>
        <fullName evidence="3">diacylglycerol O-acyltransferase</fullName>
        <ecNumber evidence="3">2.3.1.20</ecNumber>
    </recommendedName>
</protein>
<comment type="caution">
    <text evidence="8">The sequence shown here is derived from an EMBL/GenBank/DDBJ whole genome shotgun (WGS) entry which is preliminary data.</text>
</comment>
<evidence type="ECO:0000256" key="3">
    <source>
        <dbReference type="ARBA" id="ARBA00013244"/>
    </source>
</evidence>
<dbReference type="EC" id="2.3.1.20" evidence="3"/>
<comment type="pathway">
    <text evidence="1">Glycerolipid metabolism; triacylglycerol biosynthesis.</text>
</comment>
<evidence type="ECO:0000256" key="4">
    <source>
        <dbReference type="ARBA" id="ARBA00022679"/>
    </source>
</evidence>
<evidence type="ECO:0000256" key="6">
    <source>
        <dbReference type="ARBA" id="ARBA00048109"/>
    </source>
</evidence>
<dbReference type="SUPFAM" id="SSF52777">
    <property type="entry name" value="CoA-dependent acyltransferases"/>
    <property type="match status" value="1"/>
</dbReference>
<dbReference type="Proteomes" id="UP001408789">
    <property type="component" value="Unassembled WGS sequence"/>
</dbReference>
<dbReference type="SUPFAM" id="SSF50249">
    <property type="entry name" value="Nucleic acid-binding proteins"/>
    <property type="match status" value="1"/>
</dbReference>
<evidence type="ECO:0000256" key="5">
    <source>
        <dbReference type="ARBA" id="ARBA00023315"/>
    </source>
</evidence>
<dbReference type="GO" id="GO:0005886">
    <property type="term" value="C:plasma membrane"/>
    <property type="evidence" value="ECO:0007669"/>
    <property type="project" value="TreeGrafter"/>
</dbReference>
<sequence length="630" mass="71741">MGFEIDEPLSPGGRLFVQPATHQIINCVLGLEQPLGYDALLTVISDSLMIKHPRFSSLLITDDHGREFWRKIEVDVRRHVILRPDPVGEAGIDDEEAVNAYIADLTVSCPLKTNKPLWEVHLLSAHKAVVMRVHHALGDGISIMSLILTLFRKFADPEQTPTIEPLTLKKGRKLGKMEKIVKVLKMIWFTLIYVTEFLLRGLWVSDGKTVVRGGEGVEMWPRKLVTAKFSLEDMKTVKSAVTDAGDAIQAMFHADEQPHRDEKIKVMECYTVNVYKCSYAPTFNRVVVHPASLEIDRDITAEPLVDDGSIPKMYFNFLPHDQLSTRRLKNQQLTGKVDDLEHAEVSATNSVLRMKVTAPGCRPVVVALWKEIYFALDLMLMVDADREVIVALTAVKVLQPNGGTNVLINPQIPVTQEMAERFKAERLGTPVNKLSLRSTRPVDTVVVVENEIRTTCHLYQQDVQTLKEHHTIEGVITEFTKGRGWFFVNCTACKCRIYEDGLVYSCSKHKQQYLSYSYSVNYTVEDHTRIANVTIFDKGILTMTCIRCYDMISDKGFMDHNKLPPPIDELKGIKWLIQLRKGERKEDGFGHNCRLKRHQKKRYSRPGFAKPFTGGRRFQQCKGKHRNCRK</sequence>
<dbReference type="InterPro" id="IPR012340">
    <property type="entry name" value="NA-bd_OB-fold"/>
</dbReference>
<dbReference type="PANTHER" id="PTHR31650">
    <property type="entry name" value="O-ACYLTRANSFERASE (WSD1-LIKE) FAMILY PROTEIN"/>
    <property type="match status" value="1"/>
</dbReference>
<evidence type="ECO:0000256" key="1">
    <source>
        <dbReference type="ARBA" id="ARBA00004771"/>
    </source>
</evidence>
<dbReference type="Pfam" id="PF03007">
    <property type="entry name" value="WS_DGAT_cat"/>
    <property type="match status" value="1"/>
</dbReference>
<keyword evidence="9" id="KW-1185">Reference proteome</keyword>
<dbReference type="GO" id="GO:0019432">
    <property type="term" value="P:triglyceride biosynthetic process"/>
    <property type="evidence" value="ECO:0007669"/>
    <property type="project" value="TreeGrafter"/>
</dbReference>
<gene>
    <name evidence="8" type="ORF">SSX86_024016</name>
</gene>
<keyword evidence="4" id="KW-0808">Transferase</keyword>
<dbReference type="GO" id="GO:0004144">
    <property type="term" value="F:diacylglycerol O-acyltransferase activity"/>
    <property type="evidence" value="ECO:0007669"/>
    <property type="project" value="UniProtKB-EC"/>
</dbReference>